<dbReference type="EMBL" id="JABWDY010008720">
    <property type="protein sequence ID" value="KAF5201997.1"/>
    <property type="molecule type" value="Genomic_DNA"/>
</dbReference>
<gene>
    <name evidence="2" type="ORF">FRX31_008415</name>
</gene>
<keyword evidence="3" id="KW-1185">Reference proteome</keyword>
<dbReference type="Proteomes" id="UP000554482">
    <property type="component" value="Unassembled WGS sequence"/>
</dbReference>
<organism evidence="2 3">
    <name type="scientific">Thalictrum thalictroides</name>
    <name type="common">Rue-anemone</name>
    <name type="synonym">Anemone thalictroides</name>
    <dbReference type="NCBI Taxonomy" id="46969"/>
    <lineage>
        <taxon>Eukaryota</taxon>
        <taxon>Viridiplantae</taxon>
        <taxon>Streptophyta</taxon>
        <taxon>Embryophyta</taxon>
        <taxon>Tracheophyta</taxon>
        <taxon>Spermatophyta</taxon>
        <taxon>Magnoliopsida</taxon>
        <taxon>Ranunculales</taxon>
        <taxon>Ranunculaceae</taxon>
        <taxon>Thalictroideae</taxon>
        <taxon>Thalictrum</taxon>
    </lineage>
</organism>
<keyword evidence="1" id="KW-0732">Signal</keyword>
<feature type="chain" id="PRO_5029778122" evidence="1">
    <location>
        <begin position="28"/>
        <end position="115"/>
    </location>
</feature>
<protein>
    <submittedName>
        <fullName evidence="2">Uncharacterized protein</fullName>
    </submittedName>
</protein>
<reference evidence="2 3" key="1">
    <citation type="submission" date="2020-06" db="EMBL/GenBank/DDBJ databases">
        <title>Transcriptomic and genomic resources for Thalictrum thalictroides and T. hernandezii: Facilitating candidate gene discovery in an emerging model plant lineage.</title>
        <authorList>
            <person name="Arias T."/>
            <person name="Riano-Pachon D.M."/>
            <person name="Di Stilio V.S."/>
        </authorList>
    </citation>
    <scope>NUCLEOTIDE SEQUENCE [LARGE SCALE GENOMIC DNA]</scope>
    <source>
        <strain evidence="3">cv. WT478/WT964</strain>
        <tissue evidence="2">Leaves</tissue>
    </source>
</reference>
<sequence>MKSISKHQIKQIDLLLLLSLLYNCWNSITKPSAKLLSGTNFTNQKSLIAKKRNSKTLAILPLITQTTTISALAEEKAVFAIDSASDIVRNFHGAINSHDLGSVEDLIAENCVYDD</sequence>
<dbReference type="AlphaFoldDB" id="A0A7J6WYK5"/>
<proteinExistence type="predicted"/>
<comment type="caution">
    <text evidence="2">The sequence shown here is derived from an EMBL/GenBank/DDBJ whole genome shotgun (WGS) entry which is preliminary data.</text>
</comment>
<feature type="signal peptide" evidence="1">
    <location>
        <begin position="1"/>
        <end position="27"/>
    </location>
</feature>
<evidence type="ECO:0000256" key="1">
    <source>
        <dbReference type="SAM" id="SignalP"/>
    </source>
</evidence>
<name>A0A7J6WYK5_THATH</name>
<evidence type="ECO:0000313" key="3">
    <source>
        <dbReference type="Proteomes" id="UP000554482"/>
    </source>
</evidence>
<evidence type="ECO:0000313" key="2">
    <source>
        <dbReference type="EMBL" id="KAF5201997.1"/>
    </source>
</evidence>
<accession>A0A7J6WYK5</accession>